<dbReference type="GeneID" id="86063509"/>
<dbReference type="AlphaFoldDB" id="A0A2V3Y240"/>
<keyword evidence="1" id="KW-1133">Transmembrane helix</keyword>
<name>A0A2V3Y240_9FIRM</name>
<evidence type="ECO:0000313" key="2">
    <source>
        <dbReference type="EMBL" id="PXX49623.1"/>
    </source>
</evidence>
<evidence type="ECO:0000313" key="3">
    <source>
        <dbReference type="Proteomes" id="UP000248057"/>
    </source>
</evidence>
<comment type="caution">
    <text evidence="2">The sequence shown here is derived from an EMBL/GenBank/DDBJ whole genome shotgun (WGS) entry which is preliminary data.</text>
</comment>
<reference evidence="2 3" key="1">
    <citation type="submission" date="2018-05" db="EMBL/GenBank/DDBJ databases">
        <title>Genomic Encyclopedia of Type Strains, Phase IV (KMG-IV): sequencing the most valuable type-strain genomes for metagenomic binning, comparative biology and taxonomic classification.</title>
        <authorList>
            <person name="Goeker M."/>
        </authorList>
    </citation>
    <scope>NUCLEOTIDE SEQUENCE [LARGE SCALE GENOMIC DNA]</scope>
    <source>
        <strain evidence="2 3">DSM 24995</strain>
    </source>
</reference>
<feature type="transmembrane region" description="Helical" evidence="1">
    <location>
        <begin position="72"/>
        <end position="92"/>
    </location>
</feature>
<dbReference type="Proteomes" id="UP000248057">
    <property type="component" value="Unassembled WGS sequence"/>
</dbReference>
<feature type="transmembrane region" description="Helical" evidence="1">
    <location>
        <begin position="7"/>
        <end position="26"/>
    </location>
</feature>
<protein>
    <submittedName>
        <fullName evidence="2">Uncharacterized protein</fullName>
    </submittedName>
</protein>
<dbReference type="RefSeq" id="WP_110324707.1">
    <property type="nucleotide sequence ID" value="NZ_QJKD01000013.1"/>
</dbReference>
<dbReference type="EMBL" id="QJKD01000013">
    <property type="protein sequence ID" value="PXX49623.1"/>
    <property type="molecule type" value="Genomic_DNA"/>
</dbReference>
<evidence type="ECO:0000256" key="1">
    <source>
        <dbReference type="SAM" id="Phobius"/>
    </source>
</evidence>
<keyword evidence="1" id="KW-0812">Transmembrane</keyword>
<organism evidence="2 3">
    <name type="scientific">Hungatella effluvii</name>
    <dbReference type="NCBI Taxonomy" id="1096246"/>
    <lineage>
        <taxon>Bacteria</taxon>
        <taxon>Bacillati</taxon>
        <taxon>Bacillota</taxon>
        <taxon>Clostridia</taxon>
        <taxon>Lachnospirales</taxon>
        <taxon>Lachnospiraceae</taxon>
        <taxon>Hungatella</taxon>
    </lineage>
</organism>
<keyword evidence="1" id="KW-0472">Membrane</keyword>
<sequence>MKKLLKSFTFWCLVISILEILMHQIGQDSKSIMLIRFNPLLRMIADSQGSLYNLMDSGRQVSCNTVTGQISVYWYFGSAITFVFYGVVLDGIKMVSHKIKKMK</sequence>
<proteinExistence type="predicted"/>
<accession>A0A2V3Y240</accession>
<gene>
    <name evidence="2" type="ORF">DFR60_1138</name>
</gene>
<keyword evidence="3" id="KW-1185">Reference proteome</keyword>